<reference evidence="7" key="1">
    <citation type="submission" date="2017-08" db="EMBL/GenBank/DDBJ databases">
        <authorList>
            <person name="Imhoff J.F."/>
            <person name="Rahn T."/>
            <person name="Kuenzel S."/>
            <person name="Neulinger S.C."/>
        </authorList>
    </citation>
    <scope>NUCLEOTIDE SEQUENCE</scope>
    <source>
        <strain evidence="7">DSM 9154</strain>
    </source>
</reference>
<dbReference type="PANTHER" id="PTHR42711:SF5">
    <property type="entry name" value="ABC TRANSPORTER ATP-BINDING PROTEIN NATA"/>
    <property type="match status" value="1"/>
</dbReference>
<keyword evidence="2" id="KW-0813">Transport</keyword>
<keyword evidence="3" id="KW-0536">Nodulation</keyword>
<name>A0A934UZG0_9PROT</name>
<evidence type="ECO:0000259" key="6">
    <source>
        <dbReference type="PROSITE" id="PS50893"/>
    </source>
</evidence>
<dbReference type="RefSeq" id="WP_051431743.1">
    <property type="nucleotide sequence ID" value="NZ_NRRE01000020.1"/>
</dbReference>
<evidence type="ECO:0000256" key="2">
    <source>
        <dbReference type="ARBA" id="ARBA00022448"/>
    </source>
</evidence>
<dbReference type="SMART" id="SM00382">
    <property type="entry name" value="AAA"/>
    <property type="match status" value="1"/>
</dbReference>
<gene>
    <name evidence="7" type="ORF">CKO21_07810</name>
</gene>
<dbReference type="PANTHER" id="PTHR42711">
    <property type="entry name" value="ABC TRANSPORTER ATP-BINDING PROTEIN"/>
    <property type="match status" value="1"/>
</dbReference>
<dbReference type="SUPFAM" id="SSF52540">
    <property type="entry name" value="P-loop containing nucleoside triphosphate hydrolases"/>
    <property type="match status" value="1"/>
</dbReference>
<dbReference type="EMBL" id="NRRE01000020">
    <property type="protein sequence ID" value="MBK1697152.1"/>
    <property type="molecule type" value="Genomic_DNA"/>
</dbReference>
<dbReference type="GO" id="GO:0016887">
    <property type="term" value="F:ATP hydrolysis activity"/>
    <property type="evidence" value="ECO:0007669"/>
    <property type="project" value="InterPro"/>
</dbReference>
<dbReference type="InterPro" id="IPR027417">
    <property type="entry name" value="P-loop_NTPase"/>
</dbReference>
<dbReference type="InterPro" id="IPR003593">
    <property type="entry name" value="AAA+_ATPase"/>
</dbReference>
<reference evidence="7" key="2">
    <citation type="journal article" date="2020" name="Microorganisms">
        <title>Osmotic Adaptation and Compatible Solute Biosynthesis of Phototrophic Bacteria as Revealed from Genome Analyses.</title>
        <authorList>
            <person name="Imhoff J.F."/>
            <person name="Rahn T."/>
            <person name="Kunzel S."/>
            <person name="Keller A."/>
            <person name="Neulinger S.C."/>
        </authorList>
    </citation>
    <scope>NUCLEOTIDE SEQUENCE</scope>
    <source>
        <strain evidence="7">DSM 9154</strain>
    </source>
</reference>
<accession>A0A934UZG0</accession>
<dbReference type="InterPro" id="IPR017871">
    <property type="entry name" value="ABC_transporter-like_CS"/>
</dbReference>
<dbReference type="PROSITE" id="PS00211">
    <property type="entry name" value="ABC_TRANSPORTER_1"/>
    <property type="match status" value="1"/>
</dbReference>
<sequence>MTVQPAAPDSPAPVVRAVALTKTFGSVHAVQGIDFDVPRGTTMALLGANGAGKTTTIAMLLGLLLPTSGRVEVLGHDMARARHRAMALVNFSSPYVDLPRRLNVRQTLSFFARLYGVPRPRQRIEDLLHELDLGDLRKRRLGSLSAGQKTRVALAKALINAPQVLFLDEPTASLDPDTGDWMRSYLEAYQRESGCAILLASHNMAEVERMCHDVKMMRAGRIVDQGTPRHLLDRYGRGNLEEVFLDIARDRQRGGEMPHHTPEGALAE</sequence>
<evidence type="ECO:0000256" key="4">
    <source>
        <dbReference type="ARBA" id="ARBA00022741"/>
    </source>
</evidence>
<evidence type="ECO:0000313" key="7">
    <source>
        <dbReference type="EMBL" id="MBK1697152.1"/>
    </source>
</evidence>
<dbReference type="GO" id="GO:0005524">
    <property type="term" value="F:ATP binding"/>
    <property type="evidence" value="ECO:0007669"/>
    <property type="project" value="UniProtKB-KW"/>
</dbReference>
<proteinExistence type="inferred from homology"/>
<dbReference type="PROSITE" id="PS50893">
    <property type="entry name" value="ABC_TRANSPORTER_2"/>
    <property type="match status" value="1"/>
</dbReference>
<evidence type="ECO:0000313" key="8">
    <source>
        <dbReference type="Proteomes" id="UP000778970"/>
    </source>
</evidence>
<evidence type="ECO:0000256" key="5">
    <source>
        <dbReference type="ARBA" id="ARBA00022840"/>
    </source>
</evidence>
<comment type="caution">
    <text evidence="7">The sequence shown here is derived from an EMBL/GenBank/DDBJ whole genome shotgun (WGS) entry which is preliminary data.</text>
</comment>
<evidence type="ECO:0000256" key="3">
    <source>
        <dbReference type="ARBA" id="ARBA00022458"/>
    </source>
</evidence>
<evidence type="ECO:0000256" key="1">
    <source>
        <dbReference type="ARBA" id="ARBA00005417"/>
    </source>
</evidence>
<keyword evidence="5 7" id="KW-0067">ATP-binding</keyword>
<protein>
    <submittedName>
        <fullName evidence="7">ABC transporter ATP-binding protein</fullName>
    </submittedName>
</protein>
<dbReference type="Pfam" id="PF00005">
    <property type="entry name" value="ABC_tran"/>
    <property type="match status" value="1"/>
</dbReference>
<organism evidence="7 8">
    <name type="scientific">Rhodovibrio salinarum</name>
    <dbReference type="NCBI Taxonomy" id="1087"/>
    <lineage>
        <taxon>Bacteria</taxon>
        <taxon>Pseudomonadati</taxon>
        <taxon>Pseudomonadota</taxon>
        <taxon>Alphaproteobacteria</taxon>
        <taxon>Rhodospirillales</taxon>
        <taxon>Rhodovibrionaceae</taxon>
        <taxon>Rhodovibrio</taxon>
    </lineage>
</organism>
<dbReference type="Gene3D" id="3.40.50.300">
    <property type="entry name" value="P-loop containing nucleotide triphosphate hydrolases"/>
    <property type="match status" value="1"/>
</dbReference>
<comment type="similarity">
    <text evidence="1">Belongs to the ABC transporter superfamily.</text>
</comment>
<dbReference type="InterPro" id="IPR050763">
    <property type="entry name" value="ABC_transporter_ATP-binding"/>
</dbReference>
<dbReference type="InterPro" id="IPR003439">
    <property type="entry name" value="ABC_transporter-like_ATP-bd"/>
</dbReference>
<feature type="domain" description="ABC transporter" evidence="6">
    <location>
        <begin position="15"/>
        <end position="244"/>
    </location>
</feature>
<dbReference type="Proteomes" id="UP000778970">
    <property type="component" value="Unassembled WGS sequence"/>
</dbReference>
<keyword evidence="4" id="KW-0547">Nucleotide-binding</keyword>
<dbReference type="AlphaFoldDB" id="A0A934UZG0"/>
<keyword evidence="8" id="KW-1185">Reference proteome</keyword>